<dbReference type="InterPro" id="IPR038304">
    <property type="entry name" value="YmgD_sf"/>
</dbReference>
<protein>
    <submittedName>
        <fullName evidence="2">Protein</fullName>
    </submittedName>
</protein>
<keyword evidence="1" id="KW-0732">Signal</keyword>
<dbReference type="AlphaFoldDB" id="A0A3S4KG27"/>
<evidence type="ECO:0000313" key="2">
    <source>
        <dbReference type="EMBL" id="VED36217.1"/>
    </source>
</evidence>
<dbReference type="Proteomes" id="UP000277930">
    <property type="component" value="Chromosome 1"/>
</dbReference>
<feature type="chain" id="PRO_5018791462" evidence="1">
    <location>
        <begin position="20"/>
        <end position="118"/>
    </location>
</feature>
<evidence type="ECO:0000256" key="1">
    <source>
        <dbReference type="SAM" id="SignalP"/>
    </source>
</evidence>
<accession>A0A3S4KG27</accession>
<dbReference type="EMBL" id="LR134246">
    <property type="protein sequence ID" value="VED36217.1"/>
    <property type="molecule type" value="Genomic_DNA"/>
</dbReference>
<evidence type="ECO:0000313" key="3">
    <source>
        <dbReference type="Proteomes" id="UP000277930"/>
    </source>
</evidence>
<name>A0A3S4KG27_ECOLX</name>
<feature type="signal peptide" evidence="1">
    <location>
        <begin position="1"/>
        <end position="19"/>
    </location>
</feature>
<organism evidence="2 3">
    <name type="scientific">Escherichia coli</name>
    <dbReference type="NCBI Taxonomy" id="562"/>
    <lineage>
        <taxon>Bacteria</taxon>
        <taxon>Pseudomonadati</taxon>
        <taxon>Pseudomonadota</taxon>
        <taxon>Gammaproteobacteria</taxon>
        <taxon>Enterobacterales</taxon>
        <taxon>Enterobacteriaceae</taxon>
        <taxon>Escherichia</taxon>
    </lineage>
</organism>
<reference evidence="2 3" key="1">
    <citation type="submission" date="2018-12" db="EMBL/GenBank/DDBJ databases">
        <authorList>
            <consortium name="Pathogen Informatics"/>
        </authorList>
    </citation>
    <scope>NUCLEOTIDE SEQUENCE [LARGE SCALE GENOMIC DNA]</scope>
    <source>
        <strain evidence="2 3">NCTC9702</strain>
    </source>
</reference>
<proteinExistence type="predicted"/>
<dbReference type="Gene3D" id="1.10.890.30">
    <property type="entry name" value="YmgD protein"/>
    <property type="match status" value="1"/>
</dbReference>
<dbReference type="InterPro" id="IPR032497">
    <property type="entry name" value="YmgD"/>
</dbReference>
<dbReference type="Pfam" id="PF16456">
    <property type="entry name" value="YmgD"/>
    <property type="match status" value="1"/>
</dbReference>
<sequence>MKKFALLAGLFVFAPMTWAQDYNIKNGLPSETYITCAEANEMAKTDSAQVAEIVAVMGNASVASRDLKIEQSPELSAKVVEKLNQVCAKDPQMLLITAIDDTMRAIGKKIIFNMLPRR</sequence>
<gene>
    <name evidence="2" type="primary">ymgD</name>
    <name evidence="2" type="ORF">NCTC9702_03495</name>
</gene>